<sequence>MIVSTDATNVTEQMKFYQTLGLSLLIIAIVFTIMAIVFFFLLKIPHSIKVLTGMGVEKEIRKISSTTKTGMEYVGQKHQKAALSWNTSGLLKNSTSESEETVLLSEVEATTVLDSGDEDEGTVLLSETNIPASGSVAGFEIEDEIVITNDVMDKGINHE</sequence>
<keyword evidence="1" id="KW-1133">Transmembrane helix</keyword>
<proteinExistence type="predicted"/>
<keyword evidence="1" id="KW-0472">Membrane</keyword>
<evidence type="ECO:0000313" key="2">
    <source>
        <dbReference type="EMBL" id="MBE5919068.1"/>
    </source>
</evidence>
<keyword evidence="1" id="KW-0812">Transmembrane</keyword>
<evidence type="ECO:0000313" key="3">
    <source>
        <dbReference type="Proteomes" id="UP000766246"/>
    </source>
</evidence>
<gene>
    <name evidence="2" type="ORF">E7272_04410</name>
</gene>
<feature type="transmembrane region" description="Helical" evidence="1">
    <location>
        <begin position="20"/>
        <end position="42"/>
    </location>
</feature>
<reference evidence="2" key="1">
    <citation type="submission" date="2019-04" db="EMBL/GenBank/DDBJ databases">
        <title>Evolution of Biomass-Degrading Anaerobic Consortia Revealed by Metagenomics.</title>
        <authorList>
            <person name="Peng X."/>
        </authorList>
    </citation>
    <scope>NUCLEOTIDE SEQUENCE</scope>
    <source>
        <strain evidence="2">SIG311</strain>
    </source>
</reference>
<accession>A0A927YQ29</accession>
<protein>
    <submittedName>
        <fullName evidence="2">Uncharacterized protein</fullName>
    </submittedName>
</protein>
<dbReference type="AlphaFoldDB" id="A0A927YQ29"/>
<evidence type="ECO:0000256" key="1">
    <source>
        <dbReference type="SAM" id="Phobius"/>
    </source>
</evidence>
<dbReference type="EMBL" id="SVER01000009">
    <property type="protein sequence ID" value="MBE5919068.1"/>
    <property type="molecule type" value="Genomic_DNA"/>
</dbReference>
<comment type="caution">
    <text evidence="2">The sequence shown here is derived from an EMBL/GenBank/DDBJ whole genome shotgun (WGS) entry which is preliminary data.</text>
</comment>
<dbReference type="Proteomes" id="UP000766246">
    <property type="component" value="Unassembled WGS sequence"/>
</dbReference>
<organism evidence="2 3">
    <name type="scientific">Pseudobutyrivibrio ruminis</name>
    <dbReference type="NCBI Taxonomy" id="46206"/>
    <lineage>
        <taxon>Bacteria</taxon>
        <taxon>Bacillati</taxon>
        <taxon>Bacillota</taxon>
        <taxon>Clostridia</taxon>
        <taxon>Lachnospirales</taxon>
        <taxon>Lachnospiraceae</taxon>
        <taxon>Pseudobutyrivibrio</taxon>
    </lineage>
</organism>
<name>A0A927YQ29_9FIRM</name>